<name>A0A382DE90_9ZZZZ</name>
<accession>A0A382DE90</accession>
<organism evidence="1">
    <name type="scientific">marine metagenome</name>
    <dbReference type="NCBI Taxonomy" id="408172"/>
    <lineage>
        <taxon>unclassified sequences</taxon>
        <taxon>metagenomes</taxon>
        <taxon>ecological metagenomes</taxon>
    </lineage>
</organism>
<dbReference type="AlphaFoldDB" id="A0A382DE90"/>
<reference evidence="1" key="1">
    <citation type="submission" date="2018-05" db="EMBL/GenBank/DDBJ databases">
        <authorList>
            <person name="Lanie J.A."/>
            <person name="Ng W.-L."/>
            <person name="Kazmierczak K.M."/>
            <person name="Andrzejewski T.M."/>
            <person name="Davidsen T.M."/>
            <person name="Wayne K.J."/>
            <person name="Tettelin H."/>
            <person name="Glass J.I."/>
            <person name="Rusch D."/>
            <person name="Podicherti R."/>
            <person name="Tsui H.-C.T."/>
            <person name="Winkler M.E."/>
        </authorList>
    </citation>
    <scope>NUCLEOTIDE SEQUENCE</scope>
</reference>
<protein>
    <submittedName>
        <fullName evidence="1">Uncharacterized protein</fullName>
    </submittedName>
</protein>
<dbReference type="EMBL" id="UINC01038995">
    <property type="protein sequence ID" value="SVB36826.1"/>
    <property type="molecule type" value="Genomic_DNA"/>
</dbReference>
<gene>
    <name evidence="1" type="ORF">METZ01_LOCUS189680</name>
</gene>
<evidence type="ECO:0000313" key="1">
    <source>
        <dbReference type="EMBL" id="SVB36826.1"/>
    </source>
</evidence>
<proteinExistence type="predicted"/>
<sequence>MKILRNIPKVSLSAILFVGLSTTLNAQLKNGLVAYWPLDEVQGTKTPELVNGYDMELTNLSAEDVVEGKIGNAFSFSNEKQTLLSRVHDEADQ</sequence>
<feature type="non-terminal residue" evidence="1">
    <location>
        <position position="93"/>
    </location>
</feature>